<feature type="domain" description="CobE/GbiG C-terminal" evidence="1">
    <location>
        <begin position="7"/>
        <end position="118"/>
    </location>
</feature>
<evidence type="ECO:0000313" key="2">
    <source>
        <dbReference type="EMBL" id="MBB5728697.1"/>
    </source>
</evidence>
<accession>A0A7W9BRE3</accession>
<dbReference type="AlphaFoldDB" id="A0A7W9BRE3"/>
<name>A0A7W9BRE3_9SPHN</name>
<dbReference type="GO" id="GO:0043779">
    <property type="term" value="F:cobalt-precorrin-5A acetaldehyde-lyase activity"/>
    <property type="evidence" value="ECO:0007669"/>
    <property type="project" value="UniProtKB-EC"/>
</dbReference>
<proteinExistence type="predicted"/>
<dbReference type="GO" id="GO:0009236">
    <property type="term" value="P:cobalamin biosynthetic process"/>
    <property type="evidence" value="ECO:0007669"/>
    <property type="project" value="InterPro"/>
</dbReference>
<gene>
    <name evidence="2" type="ORF">FHS99_001167</name>
</gene>
<keyword evidence="2" id="KW-0378">Hydrolase</keyword>
<evidence type="ECO:0000313" key="3">
    <source>
        <dbReference type="Proteomes" id="UP000546701"/>
    </source>
</evidence>
<organism evidence="2 3">
    <name type="scientific">Sphingomonas prati</name>
    <dbReference type="NCBI Taxonomy" id="1843237"/>
    <lineage>
        <taxon>Bacteria</taxon>
        <taxon>Pseudomonadati</taxon>
        <taxon>Pseudomonadota</taxon>
        <taxon>Alphaproteobacteria</taxon>
        <taxon>Sphingomonadales</taxon>
        <taxon>Sphingomonadaceae</taxon>
        <taxon>Sphingomonas</taxon>
    </lineage>
</organism>
<dbReference type="InterPro" id="IPR036518">
    <property type="entry name" value="CobE/GbiG_C_sf"/>
</dbReference>
<dbReference type="EC" id="3.7.1.12" evidence="2"/>
<dbReference type="InterPro" id="IPR002750">
    <property type="entry name" value="CobE/GbiG_C"/>
</dbReference>
<dbReference type="Pfam" id="PF01890">
    <property type="entry name" value="CbiG_C"/>
    <property type="match status" value="1"/>
</dbReference>
<dbReference type="Proteomes" id="UP000546701">
    <property type="component" value="Unassembled WGS sequence"/>
</dbReference>
<dbReference type="EMBL" id="JACIJR010000002">
    <property type="protein sequence ID" value="MBB5728697.1"/>
    <property type="molecule type" value="Genomic_DNA"/>
</dbReference>
<dbReference type="Gene3D" id="3.30.420.180">
    <property type="entry name" value="CobE/GbiG C-terminal domain"/>
    <property type="match status" value="1"/>
</dbReference>
<sequence length="123" mass="12196">MERHLMIVAGFGYRSGATPASLRAALVACGTTPTALAAPADKLATLAPLAVELGLPLIPISPAVLTATETHTQSPASLAARDTGSVAEASALAAAGPGAQLLIPRRISPDRMATCAIAQGTTA</sequence>
<comment type="caution">
    <text evidence="2">The sequence shown here is derived from an EMBL/GenBank/DDBJ whole genome shotgun (WGS) entry which is preliminary data.</text>
</comment>
<protein>
    <submittedName>
        <fullName evidence="2">Cobalt-precorrin 5A hydrolase</fullName>
        <ecNumber evidence="2">3.7.1.12</ecNumber>
    </submittedName>
</protein>
<evidence type="ECO:0000259" key="1">
    <source>
        <dbReference type="Pfam" id="PF01890"/>
    </source>
</evidence>
<dbReference type="SUPFAM" id="SSF159664">
    <property type="entry name" value="CobE/GbiG C-terminal domain-like"/>
    <property type="match status" value="1"/>
</dbReference>
<keyword evidence="3" id="KW-1185">Reference proteome</keyword>
<reference evidence="2 3" key="1">
    <citation type="submission" date="2020-08" db="EMBL/GenBank/DDBJ databases">
        <title>Genomic Encyclopedia of Type Strains, Phase IV (KMG-IV): sequencing the most valuable type-strain genomes for metagenomic binning, comparative biology and taxonomic classification.</title>
        <authorList>
            <person name="Goeker M."/>
        </authorList>
    </citation>
    <scope>NUCLEOTIDE SEQUENCE [LARGE SCALE GENOMIC DNA]</scope>
    <source>
        <strain evidence="2 3">DSM 103336</strain>
    </source>
</reference>